<organism evidence="8 9">
    <name type="scientific">Clostridium acetobutylicum (strain ATCC 824 / DSM 792 / JCM 1419 / IAM 19013 / LMG 5710 / NBRC 13948 / NRRL B-527 / VKM B-1787 / 2291 / W)</name>
    <dbReference type="NCBI Taxonomy" id="272562"/>
    <lineage>
        <taxon>Bacteria</taxon>
        <taxon>Bacillati</taxon>
        <taxon>Bacillota</taxon>
        <taxon>Clostridia</taxon>
        <taxon>Eubacteriales</taxon>
        <taxon>Clostridiaceae</taxon>
        <taxon>Clostridium</taxon>
    </lineage>
</organism>
<name>Q97FR8_CLOAB</name>
<keyword evidence="5 6" id="KW-0472">Membrane</keyword>
<dbReference type="eggNOG" id="COG1983">
    <property type="taxonomic scope" value="Bacteria"/>
</dbReference>
<accession>Q97FR8</accession>
<dbReference type="Pfam" id="PF04024">
    <property type="entry name" value="PspC"/>
    <property type="match status" value="1"/>
</dbReference>
<gene>
    <name evidence="8" type="ordered locus">CA_C2659</name>
</gene>
<dbReference type="Proteomes" id="UP000000814">
    <property type="component" value="Chromosome"/>
</dbReference>
<evidence type="ECO:0000256" key="4">
    <source>
        <dbReference type="ARBA" id="ARBA00022989"/>
    </source>
</evidence>
<dbReference type="STRING" id="272562.CA_C2659"/>
<dbReference type="GeneID" id="44999127"/>
<dbReference type="OrthoDB" id="9815286at2"/>
<sequence length="63" mass="7079">MDRKLYLSSRNKKICGVCGGIGEYLNIDPTIIRLLWIVLLFVFGTGILAYIVCAIVMPNDPNY</sequence>
<evidence type="ECO:0000313" key="9">
    <source>
        <dbReference type="Proteomes" id="UP000000814"/>
    </source>
</evidence>
<dbReference type="GO" id="GO:0005886">
    <property type="term" value="C:plasma membrane"/>
    <property type="evidence" value="ECO:0007669"/>
    <property type="project" value="UniProtKB-SubCell"/>
</dbReference>
<dbReference type="RefSeq" id="WP_010965947.1">
    <property type="nucleotide sequence ID" value="NC_003030.1"/>
</dbReference>
<evidence type="ECO:0000256" key="2">
    <source>
        <dbReference type="ARBA" id="ARBA00022475"/>
    </source>
</evidence>
<evidence type="ECO:0000256" key="1">
    <source>
        <dbReference type="ARBA" id="ARBA00004162"/>
    </source>
</evidence>
<reference evidence="8 9" key="1">
    <citation type="journal article" date="2001" name="J. Bacteriol.">
        <title>Genome sequence and comparative analysis of the solvent-producing bacterium Clostridium acetobutylicum.</title>
        <authorList>
            <person name="Nolling J."/>
            <person name="Breton G."/>
            <person name="Omelchenko M.V."/>
            <person name="Makarova K.S."/>
            <person name="Zeng Q."/>
            <person name="Gibson R."/>
            <person name="Lee H.M."/>
            <person name="Dubois J."/>
            <person name="Qiu D."/>
            <person name="Hitti J."/>
            <person name="Wolf Y.I."/>
            <person name="Tatusov R.L."/>
            <person name="Sabathe F."/>
            <person name="Doucette-Stamm L."/>
            <person name="Soucaille P."/>
            <person name="Daly M.J."/>
            <person name="Bennett G.N."/>
            <person name="Koonin E.V."/>
            <person name="Smith D.R."/>
        </authorList>
    </citation>
    <scope>NUCLEOTIDE SEQUENCE [LARGE SCALE GENOMIC DNA]</scope>
    <source>
        <strain evidence="9">ATCC 824 / DSM 792 / JCM 1419 / LMG 5710 / VKM B-1787</strain>
    </source>
</reference>
<keyword evidence="9" id="KW-1185">Reference proteome</keyword>
<dbReference type="PATRIC" id="fig|272562.8.peg.2849"/>
<dbReference type="PANTHER" id="PTHR33885:SF3">
    <property type="entry name" value="PHAGE SHOCK PROTEIN C"/>
    <property type="match status" value="1"/>
</dbReference>
<keyword evidence="3 6" id="KW-0812">Transmembrane</keyword>
<dbReference type="HOGENOM" id="CLU_143433_4_3_9"/>
<keyword evidence="2" id="KW-1003">Cell membrane</keyword>
<feature type="transmembrane region" description="Helical" evidence="6">
    <location>
        <begin position="34"/>
        <end position="57"/>
    </location>
</feature>
<dbReference type="KEGG" id="cac:CA_C2659"/>
<dbReference type="PANTHER" id="PTHR33885">
    <property type="entry name" value="PHAGE SHOCK PROTEIN C"/>
    <property type="match status" value="1"/>
</dbReference>
<keyword evidence="4 6" id="KW-1133">Transmembrane helix</keyword>
<feature type="domain" description="Phage shock protein PspC N-terminal" evidence="7">
    <location>
        <begin position="3"/>
        <end position="59"/>
    </location>
</feature>
<dbReference type="InterPro" id="IPR052027">
    <property type="entry name" value="PspC"/>
</dbReference>
<evidence type="ECO:0000313" key="8">
    <source>
        <dbReference type="EMBL" id="AAK80606.1"/>
    </source>
</evidence>
<proteinExistence type="predicted"/>
<dbReference type="EMBL" id="AE001437">
    <property type="protein sequence ID" value="AAK80606.1"/>
    <property type="molecule type" value="Genomic_DNA"/>
</dbReference>
<dbReference type="InterPro" id="IPR007168">
    <property type="entry name" value="Phageshock_PspC_N"/>
</dbReference>
<comment type="subcellular location">
    <subcellularLocation>
        <location evidence="1">Cell membrane</location>
        <topology evidence="1">Single-pass membrane protein</topology>
    </subcellularLocation>
</comment>
<dbReference type="PIR" id="C97227">
    <property type="entry name" value="C97227"/>
</dbReference>
<protein>
    <submittedName>
        <fullName evidence="8">Stress-responsive transcriptional regulator PspC</fullName>
    </submittedName>
</protein>
<evidence type="ECO:0000256" key="6">
    <source>
        <dbReference type="SAM" id="Phobius"/>
    </source>
</evidence>
<evidence type="ECO:0000256" key="3">
    <source>
        <dbReference type="ARBA" id="ARBA00022692"/>
    </source>
</evidence>
<evidence type="ECO:0000259" key="7">
    <source>
        <dbReference type="Pfam" id="PF04024"/>
    </source>
</evidence>
<dbReference type="AlphaFoldDB" id="Q97FR8"/>
<evidence type="ECO:0000256" key="5">
    <source>
        <dbReference type="ARBA" id="ARBA00023136"/>
    </source>
</evidence>